<organism evidence="2 3">
    <name type="scientific">Candidatus Borkfalkia excrementigallinarum</name>
    <dbReference type="NCBI Taxonomy" id="2838506"/>
    <lineage>
        <taxon>Bacteria</taxon>
        <taxon>Bacillati</taxon>
        <taxon>Bacillota</taxon>
        <taxon>Clostridia</taxon>
        <taxon>Christensenellales</taxon>
        <taxon>Christensenellaceae</taxon>
        <taxon>Candidatus Borkfalkia</taxon>
    </lineage>
</organism>
<accession>A0A9D1ZW41</accession>
<feature type="non-terminal residue" evidence="2">
    <location>
        <position position="108"/>
    </location>
</feature>
<dbReference type="EMBL" id="DXCQ01000026">
    <property type="protein sequence ID" value="HIY96553.1"/>
    <property type="molecule type" value="Genomic_DNA"/>
</dbReference>
<proteinExistence type="predicted"/>
<protein>
    <submittedName>
        <fullName evidence="2">Uncharacterized protein</fullName>
    </submittedName>
</protein>
<feature type="transmembrane region" description="Helical" evidence="1">
    <location>
        <begin position="75"/>
        <end position="102"/>
    </location>
</feature>
<comment type="caution">
    <text evidence="2">The sequence shown here is derived from an EMBL/GenBank/DDBJ whole genome shotgun (WGS) entry which is preliminary data.</text>
</comment>
<name>A0A9D1ZW41_9FIRM</name>
<reference evidence="2" key="2">
    <citation type="submission" date="2021-04" db="EMBL/GenBank/DDBJ databases">
        <authorList>
            <person name="Gilroy R."/>
        </authorList>
    </citation>
    <scope>NUCLEOTIDE SEQUENCE</scope>
    <source>
        <strain evidence="2">1345</strain>
    </source>
</reference>
<gene>
    <name evidence="2" type="ORF">H9729_02585</name>
</gene>
<keyword evidence="1" id="KW-1133">Transmembrane helix</keyword>
<evidence type="ECO:0000256" key="1">
    <source>
        <dbReference type="SAM" id="Phobius"/>
    </source>
</evidence>
<dbReference type="Proteomes" id="UP000886750">
    <property type="component" value="Unassembled WGS sequence"/>
</dbReference>
<dbReference type="AlphaFoldDB" id="A0A9D1ZW41"/>
<feature type="transmembrane region" description="Helical" evidence="1">
    <location>
        <begin position="29"/>
        <end position="55"/>
    </location>
</feature>
<sequence>MEENEKILSKHNEIENASKQSWFKRHKKLLIFFGVLIGIGLAIGIAAIIDGVHGIEVLGSFITDQILGMQWLNTLLGMAFTGMFGAEFMATLWGGAIQFFIYDTIKII</sequence>
<evidence type="ECO:0000313" key="2">
    <source>
        <dbReference type="EMBL" id="HIY96553.1"/>
    </source>
</evidence>
<reference evidence="2" key="1">
    <citation type="journal article" date="2021" name="PeerJ">
        <title>Extensive microbial diversity within the chicken gut microbiome revealed by metagenomics and culture.</title>
        <authorList>
            <person name="Gilroy R."/>
            <person name="Ravi A."/>
            <person name="Getino M."/>
            <person name="Pursley I."/>
            <person name="Horton D.L."/>
            <person name="Alikhan N.F."/>
            <person name="Baker D."/>
            <person name="Gharbi K."/>
            <person name="Hall N."/>
            <person name="Watson M."/>
            <person name="Adriaenssens E.M."/>
            <person name="Foster-Nyarko E."/>
            <person name="Jarju S."/>
            <person name="Secka A."/>
            <person name="Antonio M."/>
            <person name="Oren A."/>
            <person name="Chaudhuri R.R."/>
            <person name="La Ragione R."/>
            <person name="Hildebrand F."/>
            <person name="Pallen M.J."/>
        </authorList>
    </citation>
    <scope>NUCLEOTIDE SEQUENCE</scope>
    <source>
        <strain evidence="2">1345</strain>
    </source>
</reference>
<keyword evidence="1" id="KW-0812">Transmembrane</keyword>
<keyword evidence="1" id="KW-0472">Membrane</keyword>
<evidence type="ECO:0000313" key="3">
    <source>
        <dbReference type="Proteomes" id="UP000886750"/>
    </source>
</evidence>